<organism evidence="1 2">
    <name type="scientific">Daphnia magna</name>
    <dbReference type="NCBI Taxonomy" id="35525"/>
    <lineage>
        <taxon>Eukaryota</taxon>
        <taxon>Metazoa</taxon>
        <taxon>Ecdysozoa</taxon>
        <taxon>Arthropoda</taxon>
        <taxon>Crustacea</taxon>
        <taxon>Branchiopoda</taxon>
        <taxon>Diplostraca</taxon>
        <taxon>Cladocera</taxon>
        <taxon>Anomopoda</taxon>
        <taxon>Daphniidae</taxon>
        <taxon>Daphnia</taxon>
    </lineage>
</organism>
<dbReference type="Proteomes" id="UP000076858">
    <property type="component" value="Unassembled WGS sequence"/>
</dbReference>
<evidence type="ECO:0000313" key="2">
    <source>
        <dbReference type="Proteomes" id="UP000076858"/>
    </source>
</evidence>
<accession>A0A164YLL4</accession>
<keyword evidence="2" id="KW-1185">Reference proteome</keyword>
<dbReference type="AlphaFoldDB" id="A0A164YLL4"/>
<gene>
    <name evidence="1" type="ORF">APZ42_019050</name>
</gene>
<proteinExistence type="predicted"/>
<protein>
    <submittedName>
        <fullName evidence="1">Uncharacterized protein</fullName>
    </submittedName>
</protein>
<reference evidence="1 2" key="1">
    <citation type="submission" date="2016-03" db="EMBL/GenBank/DDBJ databases">
        <title>EvidentialGene: Evidence-directed Construction of Genes on Genomes.</title>
        <authorList>
            <person name="Gilbert D.G."/>
            <person name="Choi J.-H."/>
            <person name="Mockaitis K."/>
            <person name="Colbourne J."/>
            <person name="Pfrender M."/>
        </authorList>
    </citation>
    <scope>NUCLEOTIDE SEQUENCE [LARGE SCALE GENOMIC DNA]</scope>
    <source>
        <strain evidence="1 2">Xinb3</strain>
        <tissue evidence="1">Complete organism</tissue>
    </source>
</reference>
<evidence type="ECO:0000313" key="1">
    <source>
        <dbReference type="EMBL" id="KZS15378.1"/>
    </source>
</evidence>
<name>A0A164YLL4_9CRUS</name>
<comment type="caution">
    <text evidence="1">The sequence shown here is derived from an EMBL/GenBank/DDBJ whole genome shotgun (WGS) entry which is preliminary data.</text>
</comment>
<sequence>MRNYRNGITPQMAFRLFLGDIRTFPKELDKNWAKNGRFTSESNRNPPSCTLTMFNLFDEKQLHPLFPTNVHVHLRNSQQVIT</sequence>
<dbReference type="EMBL" id="LRGB01000872">
    <property type="protein sequence ID" value="KZS15378.1"/>
    <property type="molecule type" value="Genomic_DNA"/>
</dbReference>